<dbReference type="InterPro" id="IPR036514">
    <property type="entry name" value="SGNH_hydro_sf"/>
</dbReference>
<organism evidence="4 5">
    <name type="scientific">Victivallis lenta</name>
    <dbReference type="NCBI Taxonomy" id="2606640"/>
    <lineage>
        <taxon>Bacteria</taxon>
        <taxon>Pseudomonadati</taxon>
        <taxon>Lentisphaerota</taxon>
        <taxon>Lentisphaeria</taxon>
        <taxon>Victivallales</taxon>
        <taxon>Victivallaceae</taxon>
        <taxon>Victivallis</taxon>
    </lineage>
</organism>
<dbReference type="RefSeq" id="WP_154419802.1">
    <property type="nucleotide sequence ID" value="NZ_VUNS01000024.1"/>
</dbReference>
<accession>A0A844G7G0</accession>
<dbReference type="Gene3D" id="3.40.50.1110">
    <property type="entry name" value="SGNH hydrolase"/>
    <property type="match status" value="1"/>
</dbReference>
<dbReference type="GO" id="GO:0005975">
    <property type="term" value="P:carbohydrate metabolic process"/>
    <property type="evidence" value="ECO:0007669"/>
    <property type="project" value="TreeGrafter"/>
</dbReference>
<dbReference type="PANTHER" id="PTHR22901">
    <property type="entry name" value="SIALATE O-ACETYLESTERASE"/>
    <property type="match status" value="1"/>
</dbReference>
<name>A0A844G7G0_9BACT</name>
<evidence type="ECO:0000256" key="1">
    <source>
        <dbReference type="ARBA" id="ARBA00022801"/>
    </source>
</evidence>
<evidence type="ECO:0000256" key="2">
    <source>
        <dbReference type="SAM" id="SignalP"/>
    </source>
</evidence>
<keyword evidence="5" id="KW-1185">Reference proteome</keyword>
<keyword evidence="1" id="KW-0378">Hydrolase</keyword>
<comment type="caution">
    <text evidence="4">The sequence shown here is derived from an EMBL/GenBank/DDBJ whole genome shotgun (WGS) entry which is preliminary data.</text>
</comment>
<proteinExistence type="predicted"/>
<protein>
    <submittedName>
        <fullName evidence="4">Sialate O-acetylesterase</fullName>
    </submittedName>
</protein>
<keyword evidence="2" id="KW-0732">Signal</keyword>
<dbReference type="Pfam" id="PF03629">
    <property type="entry name" value="SASA"/>
    <property type="match status" value="1"/>
</dbReference>
<evidence type="ECO:0000313" key="4">
    <source>
        <dbReference type="EMBL" id="MST98812.1"/>
    </source>
</evidence>
<feature type="domain" description="Sialate O-acetylesterase" evidence="3">
    <location>
        <begin position="100"/>
        <end position="350"/>
    </location>
</feature>
<evidence type="ECO:0000259" key="3">
    <source>
        <dbReference type="Pfam" id="PF03629"/>
    </source>
</evidence>
<dbReference type="InterPro" id="IPR039329">
    <property type="entry name" value="SIAE"/>
</dbReference>
<dbReference type="Proteomes" id="UP000435649">
    <property type="component" value="Unassembled WGS sequence"/>
</dbReference>
<sequence length="477" mass="53173">MLKKLLIAVAGLSWAVSALEIAEVFQDNMVLQRERPVAVWGKGRAGEKISVEFKGNTVSCTVGKDGRWLVELPPMPASKEGATLTIQGDRKRWFENVLVGDVWLCAGQSNMDWYIDGITEAKKYLVQINQPEIRVLKICHQFTQMPQNSFVSPGWAVSTLNNARQFSAVGYIVGSTLHKALNVPIGLISVAVGGGRIEAFCSPESFRKAGVSAQVRTAFEKSVRSFTGKKPEELAREKQRYPLAIYNGMIAPILPYTIRGVLWYQGEENYRDGISYEEKLRAFAWTLRSGFRNPKLPIYLVMLPPWEYNNDSLDDKMPQVLMAQQNFVNKDKYSELISTTDCGDAKSVHPMSKEPLALRLANLVLYKEYGRGDATVMTPTVLNVKRESNKTLLVTFHNANVLKTRDGKSINWLETAGRDGKFQAATGVICGENNDMLRVTAAQPEPMTLRFGFDCLATPNLVNQAGIPVAPFEKQIK</sequence>
<dbReference type="EMBL" id="VUNS01000024">
    <property type="protein sequence ID" value="MST98812.1"/>
    <property type="molecule type" value="Genomic_DNA"/>
</dbReference>
<dbReference type="AlphaFoldDB" id="A0A844G7G0"/>
<feature type="signal peptide" evidence="2">
    <location>
        <begin position="1"/>
        <end position="18"/>
    </location>
</feature>
<gene>
    <name evidence="4" type="ORF">FYJ85_17385</name>
</gene>
<evidence type="ECO:0000313" key="5">
    <source>
        <dbReference type="Proteomes" id="UP000435649"/>
    </source>
</evidence>
<feature type="chain" id="PRO_5032733455" evidence="2">
    <location>
        <begin position="19"/>
        <end position="477"/>
    </location>
</feature>
<reference evidence="4 5" key="1">
    <citation type="submission" date="2019-08" db="EMBL/GenBank/DDBJ databases">
        <title>In-depth cultivation of the pig gut microbiome towards novel bacterial diversity and tailored functional studies.</title>
        <authorList>
            <person name="Wylensek D."/>
            <person name="Hitch T.C.A."/>
            <person name="Clavel T."/>
        </authorList>
    </citation>
    <scope>NUCLEOTIDE SEQUENCE [LARGE SCALE GENOMIC DNA]</scope>
    <source>
        <strain evidence="4 5">BBE-744-WT-12</strain>
    </source>
</reference>
<dbReference type="SUPFAM" id="SSF52266">
    <property type="entry name" value="SGNH hydrolase"/>
    <property type="match status" value="1"/>
</dbReference>
<dbReference type="InterPro" id="IPR005181">
    <property type="entry name" value="SASA"/>
</dbReference>
<dbReference type="PANTHER" id="PTHR22901:SF0">
    <property type="entry name" value="SIALATE O-ACETYLESTERASE"/>
    <property type="match status" value="1"/>
</dbReference>
<dbReference type="GO" id="GO:0001681">
    <property type="term" value="F:sialate O-acetylesterase activity"/>
    <property type="evidence" value="ECO:0007669"/>
    <property type="project" value="InterPro"/>
</dbReference>